<dbReference type="SUPFAM" id="SSF55781">
    <property type="entry name" value="GAF domain-like"/>
    <property type="match status" value="2"/>
</dbReference>
<evidence type="ECO:0000259" key="1">
    <source>
        <dbReference type="PROSITE" id="PS50887"/>
    </source>
</evidence>
<organism evidence="2 3">
    <name type="scientific">Pullulanibacillus pueri</name>
    <dbReference type="NCBI Taxonomy" id="1437324"/>
    <lineage>
        <taxon>Bacteria</taxon>
        <taxon>Bacillati</taxon>
        <taxon>Bacillota</taxon>
        <taxon>Bacilli</taxon>
        <taxon>Bacillales</taxon>
        <taxon>Sporolactobacillaceae</taxon>
        <taxon>Pullulanibacillus</taxon>
    </lineage>
</organism>
<evidence type="ECO:0000313" key="2">
    <source>
        <dbReference type="EMBL" id="GGH88102.1"/>
    </source>
</evidence>
<dbReference type="InterPro" id="IPR029016">
    <property type="entry name" value="GAF-like_dom_sf"/>
</dbReference>
<accession>A0A8J2ZZX2</accession>
<dbReference type="InterPro" id="IPR003018">
    <property type="entry name" value="GAF"/>
</dbReference>
<dbReference type="RefSeq" id="WP_188499120.1">
    <property type="nucleotide sequence ID" value="NZ_BMFV01000047.1"/>
</dbReference>
<gene>
    <name evidence="2" type="ORF">GCM10007096_39670</name>
</gene>
<dbReference type="PANTHER" id="PTHR45138">
    <property type="entry name" value="REGULATORY COMPONENTS OF SENSORY TRANSDUCTION SYSTEM"/>
    <property type="match status" value="1"/>
</dbReference>
<dbReference type="GO" id="GO:1902201">
    <property type="term" value="P:negative regulation of bacterial-type flagellum-dependent cell motility"/>
    <property type="evidence" value="ECO:0007669"/>
    <property type="project" value="TreeGrafter"/>
</dbReference>
<dbReference type="FunFam" id="3.30.70.270:FF:000001">
    <property type="entry name" value="Diguanylate cyclase domain protein"/>
    <property type="match status" value="1"/>
</dbReference>
<proteinExistence type="predicted"/>
<dbReference type="CDD" id="cd01949">
    <property type="entry name" value="GGDEF"/>
    <property type="match status" value="1"/>
</dbReference>
<dbReference type="InterPro" id="IPR043128">
    <property type="entry name" value="Rev_trsase/Diguanyl_cyclase"/>
</dbReference>
<dbReference type="AlphaFoldDB" id="A0A8J2ZZX2"/>
<comment type="caution">
    <text evidence="2">The sequence shown here is derived from an EMBL/GenBank/DDBJ whole genome shotgun (WGS) entry which is preliminary data.</text>
</comment>
<dbReference type="PROSITE" id="PS50887">
    <property type="entry name" value="GGDEF"/>
    <property type="match status" value="1"/>
</dbReference>
<dbReference type="GO" id="GO:0005886">
    <property type="term" value="C:plasma membrane"/>
    <property type="evidence" value="ECO:0007669"/>
    <property type="project" value="TreeGrafter"/>
</dbReference>
<dbReference type="Proteomes" id="UP000656813">
    <property type="component" value="Unassembled WGS sequence"/>
</dbReference>
<dbReference type="InterPro" id="IPR000160">
    <property type="entry name" value="GGDEF_dom"/>
</dbReference>
<dbReference type="SMART" id="SM00267">
    <property type="entry name" value="GGDEF"/>
    <property type="match status" value="1"/>
</dbReference>
<name>A0A8J2ZZX2_9BACL</name>
<feature type="domain" description="GGDEF" evidence="1">
    <location>
        <begin position="489"/>
        <end position="616"/>
    </location>
</feature>
<keyword evidence="3" id="KW-1185">Reference proteome</keyword>
<dbReference type="InterPro" id="IPR050469">
    <property type="entry name" value="Diguanylate_Cyclase"/>
</dbReference>
<dbReference type="InterPro" id="IPR029787">
    <property type="entry name" value="Nucleotide_cyclase"/>
</dbReference>
<dbReference type="NCBIfam" id="TIGR00254">
    <property type="entry name" value="GGDEF"/>
    <property type="match status" value="1"/>
</dbReference>
<dbReference type="GO" id="GO:0043709">
    <property type="term" value="P:cell adhesion involved in single-species biofilm formation"/>
    <property type="evidence" value="ECO:0007669"/>
    <property type="project" value="TreeGrafter"/>
</dbReference>
<dbReference type="EMBL" id="BMFV01000047">
    <property type="protein sequence ID" value="GGH88102.1"/>
    <property type="molecule type" value="Genomic_DNA"/>
</dbReference>
<dbReference type="SUPFAM" id="SSF55073">
    <property type="entry name" value="Nucleotide cyclase"/>
    <property type="match status" value="1"/>
</dbReference>
<protein>
    <recommendedName>
        <fullName evidence="1">GGDEF domain-containing protein</fullName>
    </recommendedName>
</protein>
<evidence type="ECO:0000313" key="3">
    <source>
        <dbReference type="Proteomes" id="UP000656813"/>
    </source>
</evidence>
<dbReference type="GO" id="GO:0052621">
    <property type="term" value="F:diguanylate cyclase activity"/>
    <property type="evidence" value="ECO:0007669"/>
    <property type="project" value="TreeGrafter"/>
</dbReference>
<reference evidence="2" key="1">
    <citation type="journal article" date="2014" name="Int. J. Syst. Evol. Microbiol.">
        <title>Complete genome sequence of Corynebacterium casei LMG S-19264T (=DSM 44701T), isolated from a smear-ripened cheese.</title>
        <authorList>
            <consortium name="US DOE Joint Genome Institute (JGI-PGF)"/>
            <person name="Walter F."/>
            <person name="Albersmeier A."/>
            <person name="Kalinowski J."/>
            <person name="Ruckert C."/>
        </authorList>
    </citation>
    <scope>NUCLEOTIDE SEQUENCE</scope>
    <source>
        <strain evidence="2">CGMCC 1.12777</strain>
    </source>
</reference>
<dbReference type="PANTHER" id="PTHR45138:SF9">
    <property type="entry name" value="DIGUANYLATE CYCLASE DGCM-RELATED"/>
    <property type="match status" value="1"/>
</dbReference>
<dbReference type="Pfam" id="PF00990">
    <property type="entry name" value="GGDEF"/>
    <property type="match status" value="1"/>
</dbReference>
<dbReference type="Gene3D" id="3.30.70.270">
    <property type="match status" value="1"/>
</dbReference>
<reference evidence="2" key="2">
    <citation type="submission" date="2020-09" db="EMBL/GenBank/DDBJ databases">
        <authorList>
            <person name="Sun Q."/>
            <person name="Zhou Y."/>
        </authorList>
    </citation>
    <scope>NUCLEOTIDE SEQUENCE</scope>
    <source>
        <strain evidence="2">CGMCC 1.12777</strain>
    </source>
</reference>
<sequence length="616" mass="70711">MKSELENREPLLNIKDVLLRLIYETNYTEKLTNIGSIMMKYLAEKLDGVGLLYLRDNDQDPFQFNACSETALLSYFNSVTLSPAEIKSIEPKAGLHALQTIDCFNGKFNSLKGNVYYTLMLYKEECIGVVVLSSPIPIQSFLKEELLDLLEEFTKLLYQVRRHLHTTKMGKQYEQLFLVTDKFHSSMDEKEVLEGVIHSLKELYPAATIDLLFLEGRSRETVLDSDASYVFMTGEVRKVQGSYDQDIFYVPLRGRQGIYGVLEVSVTHQHSLYRKDIEFIQLLANTAGHALENARLYQQSQRLISDLRLVNEAAQHLNASSGFNQTAHYLIERLLKAFRSDEVGVLFSNNENDWETVPGSTAFFFEEGSRRIVDNIRHKVLQTEDSLFRGDLWKEFSSKHILFRSLIAIPMFQDQHIMGLVIMLHKEPYHFTFDGFKLVISLVQHSTLALINARLKEELEYRVITDQLTHLYSRHFLNEKISESFKNGEGGVLILIDIDNFKDINDTYGHPVGDKILKQVGRIIQTTVREKDIAARWGGEELAIYLPKESLEMSTEMAEKLLVLVEQETDPQVTISCGLAMWTQDNQTGPEELLDIADKALYKAKSRGKNCIHYFI</sequence>
<dbReference type="SMART" id="SM00065">
    <property type="entry name" value="GAF"/>
    <property type="match status" value="2"/>
</dbReference>
<dbReference type="Gene3D" id="3.30.450.40">
    <property type="match status" value="2"/>
</dbReference>